<dbReference type="SMART" id="SM00320">
    <property type="entry name" value="WD40"/>
    <property type="match status" value="3"/>
</dbReference>
<evidence type="ECO:0000256" key="2">
    <source>
        <dbReference type="ARBA" id="ARBA00022737"/>
    </source>
</evidence>
<comment type="caution">
    <text evidence="4">The sequence shown here is derived from an EMBL/GenBank/DDBJ whole genome shotgun (WGS) entry which is preliminary data.</text>
</comment>
<dbReference type="Pfam" id="PF00400">
    <property type="entry name" value="WD40"/>
    <property type="match status" value="2"/>
</dbReference>
<protein>
    <submittedName>
        <fullName evidence="4">Uncharacterized protein</fullName>
    </submittedName>
</protein>
<dbReference type="InterPro" id="IPR001680">
    <property type="entry name" value="WD40_rpt"/>
</dbReference>
<dbReference type="InterPro" id="IPR045227">
    <property type="entry name" value="WDR18/Ipi3/RID3"/>
</dbReference>
<dbReference type="GO" id="GO:0120330">
    <property type="term" value="C:rixosome complex"/>
    <property type="evidence" value="ECO:0007669"/>
    <property type="project" value="TreeGrafter"/>
</dbReference>
<sequence length="405" mass="46644">MVTPAIFSISSFGEKWVMKGWNLNTGSMLSEYTGDYEKNEKHYLSVSNGCILEASRGKPTINVWYMNRYNKDLTGRIVAPGRINAFDATNDHKYICFSIDKTVYLYQAQSGNLSVIDYHFQTVSVVKFSNDGRTIACGGEDGFLSVWNLGNILCGNTKEPQKLFTDHCLQINDIVFSSGVHRPWIVSISLDRTAKVYDLSSGNLLISILFDFTLTCILISKNNSELYIGQNNGDIYQINFNDIPEIKECHLNDMKSFEKFLGHTDIITSMSITQDSLNLISGSKDTTIRIWNTLSKHCIKIIQEKGEVKNVFFTYISSLIFLNDYKPKFLFKPIKLQNNFKNKLIHVENNNKKLKILLNNQFNFENIDDNLNDNENFENIENLKYVNKFLYELCLKNYNFRISKY</sequence>
<dbReference type="Proteomes" id="UP001461498">
    <property type="component" value="Unassembled WGS sequence"/>
</dbReference>
<evidence type="ECO:0000313" key="5">
    <source>
        <dbReference type="Proteomes" id="UP001461498"/>
    </source>
</evidence>
<dbReference type="GO" id="GO:0006364">
    <property type="term" value="P:rRNA processing"/>
    <property type="evidence" value="ECO:0007669"/>
    <property type="project" value="TreeGrafter"/>
</dbReference>
<keyword evidence="5" id="KW-1185">Reference proteome</keyword>
<dbReference type="InterPro" id="IPR020472">
    <property type="entry name" value="WD40_PAC1"/>
</dbReference>
<dbReference type="PANTHER" id="PTHR18763:SF0">
    <property type="entry name" value="WD REPEAT-CONTAINING PROTEIN 18"/>
    <property type="match status" value="1"/>
</dbReference>
<dbReference type="EMBL" id="JAPXFL010000014">
    <property type="protein sequence ID" value="KAK9497570.1"/>
    <property type="molecule type" value="Genomic_DNA"/>
</dbReference>
<dbReference type="PROSITE" id="PS50082">
    <property type="entry name" value="WD_REPEATS_2"/>
    <property type="match status" value="2"/>
</dbReference>
<feature type="repeat" description="WD" evidence="3">
    <location>
        <begin position="260"/>
        <end position="301"/>
    </location>
</feature>
<dbReference type="Gene3D" id="2.130.10.10">
    <property type="entry name" value="YVTN repeat-like/Quinoprotein amine dehydrogenase"/>
    <property type="match status" value="2"/>
</dbReference>
<dbReference type="SUPFAM" id="SSF69322">
    <property type="entry name" value="Tricorn protease domain 2"/>
    <property type="match status" value="1"/>
</dbReference>
<evidence type="ECO:0000313" key="4">
    <source>
        <dbReference type="EMBL" id="KAK9497570.1"/>
    </source>
</evidence>
<dbReference type="AlphaFoldDB" id="A0AAW1CHT6"/>
<evidence type="ECO:0000256" key="1">
    <source>
        <dbReference type="ARBA" id="ARBA00022574"/>
    </source>
</evidence>
<organism evidence="4 5">
    <name type="scientific">Rhynocoris fuscipes</name>
    <dbReference type="NCBI Taxonomy" id="488301"/>
    <lineage>
        <taxon>Eukaryota</taxon>
        <taxon>Metazoa</taxon>
        <taxon>Ecdysozoa</taxon>
        <taxon>Arthropoda</taxon>
        <taxon>Hexapoda</taxon>
        <taxon>Insecta</taxon>
        <taxon>Pterygota</taxon>
        <taxon>Neoptera</taxon>
        <taxon>Paraneoptera</taxon>
        <taxon>Hemiptera</taxon>
        <taxon>Heteroptera</taxon>
        <taxon>Panheteroptera</taxon>
        <taxon>Cimicomorpha</taxon>
        <taxon>Reduviidae</taxon>
        <taxon>Harpactorinae</taxon>
        <taxon>Harpactorini</taxon>
        <taxon>Rhynocoris</taxon>
    </lineage>
</organism>
<name>A0AAW1CHT6_9HEMI</name>
<dbReference type="PROSITE" id="PS50294">
    <property type="entry name" value="WD_REPEATS_REGION"/>
    <property type="match status" value="2"/>
</dbReference>
<accession>A0AAW1CHT6</accession>
<gene>
    <name evidence="4" type="ORF">O3M35_004269</name>
</gene>
<dbReference type="GO" id="GO:0006261">
    <property type="term" value="P:DNA-templated DNA replication"/>
    <property type="evidence" value="ECO:0007669"/>
    <property type="project" value="TreeGrafter"/>
</dbReference>
<dbReference type="PANTHER" id="PTHR18763">
    <property type="entry name" value="WD-REPEAT PROTEIN 18"/>
    <property type="match status" value="1"/>
</dbReference>
<proteinExistence type="predicted"/>
<dbReference type="GO" id="GO:0005656">
    <property type="term" value="C:nuclear pre-replicative complex"/>
    <property type="evidence" value="ECO:0007669"/>
    <property type="project" value="TreeGrafter"/>
</dbReference>
<dbReference type="PRINTS" id="PR00320">
    <property type="entry name" value="GPROTEINBRPT"/>
</dbReference>
<reference evidence="4 5" key="1">
    <citation type="submission" date="2022-12" db="EMBL/GenBank/DDBJ databases">
        <title>Chromosome-level genome assembly of true bugs.</title>
        <authorList>
            <person name="Ma L."/>
            <person name="Li H."/>
        </authorList>
    </citation>
    <scope>NUCLEOTIDE SEQUENCE [LARGE SCALE GENOMIC DNA]</scope>
    <source>
        <strain evidence="4">Lab_2022b</strain>
    </source>
</reference>
<evidence type="ECO:0000256" key="3">
    <source>
        <dbReference type="PROSITE-ProRule" id="PRU00221"/>
    </source>
</evidence>
<keyword evidence="1 3" id="KW-0853">WD repeat</keyword>
<dbReference type="InterPro" id="IPR015943">
    <property type="entry name" value="WD40/YVTN_repeat-like_dom_sf"/>
</dbReference>
<feature type="repeat" description="WD" evidence="3">
    <location>
        <begin position="116"/>
        <end position="149"/>
    </location>
</feature>
<keyword evidence="2" id="KW-0677">Repeat</keyword>